<keyword evidence="2" id="KW-1185">Reference proteome</keyword>
<gene>
    <name evidence="1" type="ORF">E3U43_008644</name>
</gene>
<proteinExistence type="predicted"/>
<comment type="caution">
    <text evidence="1">The sequence shown here is derived from an EMBL/GenBank/DDBJ whole genome shotgun (WGS) entry which is preliminary data.</text>
</comment>
<protein>
    <submittedName>
        <fullName evidence="1">Uncharacterized protein</fullName>
    </submittedName>
</protein>
<evidence type="ECO:0000313" key="2">
    <source>
        <dbReference type="Proteomes" id="UP000793456"/>
    </source>
</evidence>
<accession>A0ACD3RV68</accession>
<reference evidence="1" key="1">
    <citation type="submission" date="2018-11" db="EMBL/GenBank/DDBJ databases">
        <title>The sequence and de novo assembly of Larimichthys crocea genome using PacBio and Hi-C technologies.</title>
        <authorList>
            <person name="Xu P."/>
            <person name="Chen B."/>
            <person name="Zhou Z."/>
            <person name="Ke Q."/>
            <person name="Wu Y."/>
            <person name="Bai H."/>
            <person name="Pu F."/>
        </authorList>
    </citation>
    <scope>NUCLEOTIDE SEQUENCE</scope>
    <source>
        <tissue evidence="1">Muscle</tissue>
    </source>
</reference>
<dbReference type="Proteomes" id="UP000793456">
    <property type="component" value="Chromosome I"/>
</dbReference>
<name>A0ACD3RV68_LARCR</name>
<sequence length="631" mass="71022">MEKIWHHTFYNELRVAPEEHPTLLTEAPLNPKANREKMTQIMFETFNVPAMYVAIQAVLSLYASGRTTGIVLDSGDGVTHNVPIYEGYALPHAIMRLDLAGRDLTDYLMKILTERGYSFVTTAEREIVRDIKEKLCYVALDFENEMATAASSSSLEKSYELPDGQVITIGNERFRCPETLFQPSFIGMESAGIHETAYNSIMKCDIDIRKDLYANNVLSGGTTMYPGIADRMQKEITALAPSTMKIKIIAPPERKYSVWIGGSILASLSTFQQMWISKQEYDEAGPSIVHRKIRIQRNKTLLSWDSKTTSSPDLTEKRSDASHLTAGPGGTDSCFENQTQAITKTMVTKKIRTEYMKKFRDPKWETFSKCYEDSLKYRLTRRVMEHSHKPWIWEGWESVSDSSGWSTPRLTRNKIAPLSLPPPMQRLLSPRPPPEDGDTDVTSGEAAVVDAAPTVENGVNEASGGSMTVVPNSSGPSDDTATDNGPADTASSDGEPVNPAPKRRHRRRTPRSEPGHRDSSHDDKPVVVRKPVRAKSQPPISTKENRRPSSRLDWTEVKRTANDSSTSDACVQTRRESDKRSSNLDRRRARSADLEKIRRSQLTVADDRWMTEYMRCFSARLRNRNSGNLTF</sequence>
<evidence type="ECO:0000313" key="1">
    <source>
        <dbReference type="EMBL" id="TMS23338.1"/>
    </source>
</evidence>
<dbReference type="EMBL" id="CM011674">
    <property type="protein sequence ID" value="TMS23338.1"/>
    <property type="molecule type" value="Genomic_DNA"/>
</dbReference>
<organism evidence="1 2">
    <name type="scientific">Larimichthys crocea</name>
    <name type="common">Large yellow croaker</name>
    <name type="synonym">Pseudosciaena crocea</name>
    <dbReference type="NCBI Taxonomy" id="215358"/>
    <lineage>
        <taxon>Eukaryota</taxon>
        <taxon>Metazoa</taxon>
        <taxon>Chordata</taxon>
        <taxon>Craniata</taxon>
        <taxon>Vertebrata</taxon>
        <taxon>Euteleostomi</taxon>
        <taxon>Actinopterygii</taxon>
        <taxon>Neopterygii</taxon>
        <taxon>Teleostei</taxon>
        <taxon>Neoteleostei</taxon>
        <taxon>Acanthomorphata</taxon>
        <taxon>Eupercaria</taxon>
        <taxon>Sciaenidae</taxon>
        <taxon>Larimichthys</taxon>
    </lineage>
</organism>